<dbReference type="Proteomes" id="UP000820977">
    <property type="component" value="Unassembled WGS sequence"/>
</dbReference>
<gene>
    <name evidence="3" type="ORF">HPS54_10930</name>
</gene>
<keyword evidence="2" id="KW-0732">Signal</keyword>
<dbReference type="RefSeq" id="WP_172345484.1">
    <property type="nucleotide sequence ID" value="NZ_CASYYZ010000032.1"/>
</dbReference>
<evidence type="ECO:0008006" key="5">
    <source>
        <dbReference type="Google" id="ProtNLM"/>
    </source>
</evidence>
<dbReference type="EMBL" id="JABKKJ010000025">
    <property type="protein sequence ID" value="NPE26015.1"/>
    <property type="molecule type" value="Genomic_DNA"/>
</dbReference>
<dbReference type="Gene3D" id="3.90.1720.10">
    <property type="entry name" value="endopeptidase domain like (from Nostoc punctiforme)"/>
    <property type="match status" value="1"/>
</dbReference>
<dbReference type="PROSITE" id="PS51257">
    <property type="entry name" value="PROKAR_LIPOPROTEIN"/>
    <property type="match status" value="1"/>
</dbReference>
<evidence type="ECO:0000256" key="2">
    <source>
        <dbReference type="SAM" id="SignalP"/>
    </source>
</evidence>
<feature type="region of interest" description="Disordered" evidence="1">
    <location>
        <begin position="85"/>
        <end position="136"/>
    </location>
</feature>
<name>A0ABX2B7Q7_9BACT</name>
<evidence type="ECO:0000313" key="4">
    <source>
        <dbReference type="Proteomes" id="UP000820977"/>
    </source>
</evidence>
<protein>
    <recommendedName>
        <fullName evidence="5">Peptidase C39-like domain-containing protein</fullName>
    </recommendedName>
</protein>
<comment type="caution">
    <text evidence="3">The sequence shown here is derived from an EMBL/GenBank/DDBJ whole genome shotgun (WGS) entry which is preliminary data.</text>
</comment>
<proteinExistence type="predicted"/>
<keyword evidence="4" id="KW-1185">Reference proteome</keyword>
<accession>A0ABX2B7Q7</accession>
<feature type="compositionally biased region" description="Basic and acidic residues" evidence="1">
    <location>
        <begin position="123"/>
        <end position="135"/>
    </location>
</feature>
<organism evidence="3 4">
    <name type="scientific">Xylanibacter caecicola</name>
    <dbReference type="NCBI Taxonomy" id="2736294"/>
    <lineage>
        <taxon>Bacteria</taxon>
        <taxon>Pseudomonadati</taxon>
        <taxon>Bacteroidota</taxon>
        <taxon>Bacteroidia</taxon>
        <taxon>Bacteroidales</taxon>
        <taxon>Prevotellaceae</taxon>
        <taxon>Xylanibacter</taxon>
    </lineage>
</organism>
<feature type="signal peptide" evidence="2">
    <location>
        <begin position="1"/>
        <end position="21"/>
    </location>
</feature>
<evidence type="ECO:0000313" key="3">
    <source>
        <dbReference type="EMBL" id="NPE26015.1"/>
    </source>
</evidence>
<sequence length="284" mass="32224">MRILKILFLAISLSMPLTSYACWDDDDDDWGTWDPWNEDDDDDGSYDYDSWTDAGWDGYGSNGKDDGGGSDYDYDDYYGYGVVITPDDNDNDDDWWRQPDQGDDYSNDENDIENDNSDDDIIDDKNIDNKDELNRKTPSQITNTAKNTVATIISKYGTKNAYCNFGVKIAFKSLFNKNDLEGKRANDMVRYWMNNPIHWERISITNAQRLANEGFFVVAGWINPTGNSGHVVVIVPGESTYSGSWGGYVPNAMDTGYMKRSSCQPISKSFGSSKKNEVVFFKYK</sequence>
<feature type="compositionally biased region" description="Acidic residues" evidence="1">
    <location>
        <begin position="101"/>
        <end position="122"/>
    </location>
</feature>
<evidence type="ECO:0000256" key="1">
    <source>
        <dbReference type="SAM" id="MobiDB-lite"/>
    </source>
</evidence>
<feature type="chain" id="PRO_5047190334" description="Peptidase C39-like domain-containing protein" evidence="2">
    <location>
        <begin position="22"/>
        <end position="284"/>
    </location>
</feature>
<reference evidence="3 4" key="1">
    <citation type="submission" date="2020-05" db="EMBL/GenBank/DDBJ databases">
        <title>Distinct polysaccharide utilization as determinants for interspecies competition between intestinal Prevotella spp.</title>
        <authorList>
            <person name="Galvez E.J.C."/>
            <person name="Iljazovic A."/>
            <person name="Strowig T."/>
        </authorList>
    </citation>
    <scope>NUCLEOTIDE SEQUENCE [LARGE SCALE GENOMIC DNA]</scope>
    <source>
        <strain evidence="3 4">PCHR</strain>
    </source>
</reference>